<organism evidence="4 5">
    <name type="scientific">Lawsonibacter hominis</name>
    <dbReference type="NCBI Taxonomy" id="2763053"/>
    <lineage>
        <taxon>Bacteria</taxon>
        <taxon>Bacillati</taxon>
        <taxon>Bacillota</taxon>
        <taxon>Clostridia</taxon>
        <taxon>Eubacteriales</taxon>
        <taxon>Oscillospiraceae</taxon>
        <taxon>Lawsonibacter</taxon>
    </lineage>
</organism>
<keyword evidence="5" id="KW-1185">Reference proteome</keyword>
<feature type="region of interest" description="Disordered" evidence="1">
    <location>
        <begin position="151"/>
        <end position="179"/>
    </location>
</feature>
<keyword evidence="2" id="KW-0812">Transmembrane</keyword>
<feature type="transmembrane region" description="Helical" evidence="2">
    <location>
        <begin position="41"/>
        <end position="61"/>
    </location>
</feature>
<dbReference type="SUPFAM" id="SSF51261">
    <property type="entry name" value="Duplicated hybrid motif"/>
    <property type="match status" value="1"/>
</dbReference>
<dbReference type="Gene3D" id="2.70.70.10">
    <property type="entry name" value="Glucose Permease (Domain IIA)"/>
    <property type="match status" value="1"/>
</dbReference>
<dbReference type="Proteomes" id="UP000661435">
    <property type="component" value="Unassembled WGS sequence"/>
</dbReference>
<dbReference type="PANTHER" id="PTHR21666">
    <property type="entry name" value="PEPTIDASE-RELATED"/>
    <property type="match status" value="1"/>
</dbReference>
<dbReference type="InterPro" id="IPR016047">
    <property type="entry name" value="M23ase_b-sheet_dom"/>
</dbReference>
<feature type="compositionally biased region" description="Basic residues" evidence="1">
    <location>
        <begin position="18"/>
        <end position="28"/>
    </location>
</feature>
<dbReference type="InterPro" id="IPR011055">
    <property type="entry name" value="Dup_hybrid_motif"/>
</dbReference>
<feature type="compositionally biased region" description="Pro residues" evidence="1">
    <location>
        <begin position="162"/>
        <end position="179"/>
    </location>
</feature>
<keyword evidence="2" id="KW-0472">Membrane</keyword>
<sequence>METTYREWEKKRQEQSRGRRAASRRKSGGKTVLGTRERRRLLQLVVCVVLFLVVFIGKGVFPDKVEAVREQLLSTLHSDTDFRAAFVSLGRSISEGEPVLDTLGELWVDVFGGGTVTVSGGLTLEQAPTLQAQNAFLSGYPQRVTPVSHWLNGGGIQSEPGEPVPMQPSPSPEPTPTPEPAVEHMAYDGPALPDNATMDKYNLKVLGVTETVTPALGWISSDFGWREHPVDGGEKFHNGVDLGVNSGTDVLAFADGTVDYIGESEIYGQYLQLRHTGGLTTFYAHCSELLVQQGQTVKAGERVALSGATGNSTGPHLHFEMKLNGVLLNPAYYINPA</sequence>
<reference evidence="4" key="1">
    <citation type="submission" date="2020-08" db="EMBL/GenBank/DDBJ databases">
        <title>Genome public.</title>
        <authorList>
            <person name="Liu C."/>
            <person name="Sun Q."/>
        </authorList>
    </citation>
    <scope>NUCLEOTIDE SEQUENCE</scope>
    <source>
        <strain evidence="4">NSJ-51</strain>
    </source>
</reference>
<dbReference type="GO" id="GO:0004222">
    <property type="term" value="F:metalloendopeptidase activity"/>
    <property type="evidence" value="ECO:0007669"/>
    <property type="project" value="TreeGrafter"/>
</dbReference>
<feature type="region of interest" description="Disordered" evidence="1">
    <location>
        <begin position="1"/>
        <end position="31"/>
    </location>
</feature>
<feature type="compositionally biased region" description="Basic and acidic residues" evidence="1">
    <location>
        <begin position="1"/>
        <end position="17"/>
    </location>
</feature>
<evidence type="ECO:0000313" key="4">
    <source>
        <dbReference type="EMBL" id="MBC5732703.1"/>
    </source>
</evidence>
<evidence type="ECO:0000256" key="2">
    <source>
        <dbReference type="SAM" id="Phobius"/>
    </source>
</evidence>
<evidence type="ECO:0000313" key="5">
    <source>
        <dbReference type="Proteomes" id="UP000661435"/>
    </source>
</evidence>
<name>A0A8J6J2N4_9FIRM</name>
<dbReference type="RefSeq" id="WP_186906587.1">
    <property type="nucleotide sequence ID" value="NZ_JACOPP010000002.1"/>
</dbReference>
<keyword evidence="2" id="KW-1133">Transmembrane helix</keyword>
<evidence type="ECO:0000259" key="3">
    <source>
        <dbReference type="Pfam" id="PF01551"/>
    </source>
</evidence>
<proteinExistence type="predicted"/>
<dbReference type="CDD" id="cd12797">
    <property type="entry name" value="M23_peptidase"/>
    <property type="match status" value="1"/>
</dbReference>
<accession>A0A8J6J2N4</accession>
<evidence type="ECO:0000256" key="1">
    <source>
        <dbReference type="SAM" id="MobiDB-lite"/>
    </source>
</evidence>
<dbReference type="InterPro" id="IPR050570">
    <property type="entry name" value="Cell_wall_metabolism_enzyme"/>
</dbReference>
<dbReference type="AlphaFoldDB" id="A0A8J6J2N4"/>
<gene>
    <name evidence="4" type="ORF">H8S57_03030</name>
</gene>
<protein>
    <submittedName>
        <fullName evidence="4">M23 family metallopeptidase</fullName>
    </submittedName>
</protein>
<comment type="caution">
    <text evidence="4">The sequence shown here is derived from an EMBL/GenBank/DDBJ whole genome shotgun (WGS) entry which is preliminary data.</text>
</comment>
<dbReference type="Pfam" id="PF01551">
    <property type="entry name" value="Peptidase_M23"/>
    <property type="match status" value="1"/>
</dbReference>
<dbReference type="EMBL" id="JACOPP010000002">
    <property type="protein sequence ID" value="MBC5732703.1"/>
    <property type="molecule type" value="Genomic_DNA"/>
</dbReference>
<dbReference type="PANTHER" id="PTHR21666:SF270">
    <property type="entry name" value="MUREIN HYDROLASE ACTIVATOR ENVC"/>
    <property type="match status" value="1"/>
</dbReference>
<feature type="domain" description="M23ase beta-sheet core" evidence="3">
    <location>
        <begin position="235"/>
        <end position="330"/>
    </location>
</feature>